<organism evidence="1 2">
    <name type="scientific">Rhododendron molle</name>
    <name type="common">Chinese azalea</name>
    <name type="synonym">Azalea mollis</name>
    <dbReference type="NCBI Taxonomy" id="49168"/>
    <lineage>
        <taxon>Eukaryota</taxon>
        <taxon>Viridiplantae</taxon>
        <taxon>Streptophyta</taxon>
        <taxon>Embryophyta</taxon>
        <taxon>Tracheophyta</taxon>
        <taxon>Spermatophyta</taxon>
        <taxon>Magnoliopsida</taxon>
        <taxon>eudicotyledons</taxon>
        <taxon>Gunneridae</taxon>
        <taxon>Pentapetalae</taxon>
        <taxon>asterids</taxon>
        <taxon>Ericales</taxon>
        <taxon>Ericaceae</taxon>
        <taxon>Ericoideae</taxon>
        <taxon>Rhodoreae</taxon>
        <taxon>Rhododendron</taxon>
    </lineage>
</organism>
<sequence length="231" mass="24498">MGKSILLSLPIYLLLKLISLPPLVVSISYCNGPCRTLNDCNGRLICINGKCNDDPDLGTHICQGTTPSPQPGGCNPSGTLTCKGKSYPTYECSPTVTSSTPAKLTNNDFSQGGDGGGPSECDGKYHSNKNPIVALSTGWYKGGTRCNQMIRVRASNGRSVDAKVVDECDSRNGCDAEHAGQPPCKNNIVDGSDAVEVPIEHVTKDDQIAQSYLVDWNGNYGLELASRSDAI</sequence>
<proteinExistence type="predicted"/>
<evidence type="ECO:0000313" key="1">
    <source>
        <dbReference type="EMBL" id="KAI8524064.1"/>
    </source>
</evidence>
<name>A0ACC0L6U0_RHOML</name>
<dbReference type="EMBL" id="CM046400">
    <property type="protein sequence ID" value="KAI8524064.1"/>
    <property type="molecule type" value="Genomic_DNA"/>
</dbReference>
<reference evidence="1" key="1">
    <citation type="submission" date="2022-02" db="EMBL/GenBank/DDBJ databases">
        <title>Plant Genome Project.</title>
        <authorList>
            <person name="Zhang R.-G."/>
        </authorList>
    </citation>
    <scope>NUCLEOTIDE SEQUENCE</scope>
    <source>
        <strain evidence="1">AT1</strain>
    </source>
</reference>
<keyword evidence="2" id="KW-1185">Reference proteome</keyword>
<accession>A0ACC0L6U0</accession>
<dbReference type="Proteomes" id="UP001062846">
    <property type="component" value="Chromosome 13"/>
</dbReference>
<gene>
    <name evidence="1" type="ORF">RHMOL_Rhmol13G0120100</name>
</gene>
<evidence type="ECO:0000313" key="2">
    <source>
        <dbReference type="Proteomes" id="UP001062846"/>
    </source>
</evidence>
<comment type="caution">
    <text evidence="1">The sequence shown here is derived from an EMBL/GenBank/DDBJ whole genome shotgun (WGS) entry which is preliminary data.</text>
</comment>
<protein>
    <submittedName>
        <fullName evidence="1">Uncharacterized protein</fullName>
    </submittedName>
</protein>